<gene>
    <name evidence="2" type="ORF">IHBHHGIJ_03170</name>
    <name evidence="3" type="ORF">KFEGEMFD_03383</name>
    <name evidence="4" type="ORF">KFEGEMFD_03915</name>
</gene>
<dbReference type="OrthoDB" id="6264467at2"/>
<organism evidence="2 5">
    <name type="scientific">Zhongshania aliphaticivorans</name>
    <dbReference type="NCBI Taxonomy" id="1470434"/>
    <lineage>
        <taxon>Bacteria</taxon>
        <taxon>Pseudomonadati</taxon>
        <taxon>Pseudomonadota</taxon>
        <taxon>Gammaproteobacteria</taxon>
        <taxon>Cellvibrionales</taxon>
        <taxon>Spongiibacteraceae</taxon>
        <taxon>Zhongshania</taxon>
    </lineage>
</organism>
<dbReference type="EMBL" id="CACSIM010000006">
    <property type="protein sequence ID" value="CAA0118014.1"/>
    <property type="molecule type" value="Genomic_DNA"/>
</dbReference>
<evidence type="ECO:0000313" key="2">
    <source>
        <dbReference type="EMBL" id="CAA0110148.1"/>
    </source>
</evidence>
<proteinExistence type="predicted"/>
<dbReference type="AlphaFoldDB" id="A0A5S9PZJ5"/>
<feature type="transmembrane region" description="Helical" evidence="1">
    <location>
        <begin position="90"/>
        <end position="114"/>
    </location>
</feature>
<dbReference type="RefSeq" id="WP_159269874.1">
    <property type="nucleotide sequence ID" value="NZ_CACSIK010000003.1"/>
</dbReference>
<keyword evidence="1" id="KW-1133">Transmembrane helix</keyword>
<dbReference type="EMBL" id="CACSIK010000003">
    <property type="protein sequence ID" value="CAA0110148.1"/>
    <property type="molecule type" value="Genomic_DNA"/>
</dbReference>
<dbReference type="Proteomes" id="UP000435877">
    <property type="component" value="Unassembled WGS sequence"/>
</dbReference>
<accession>A0A5S9PZJ5</accession>
<evidence type="ECO:0000313" key="6">
    <source>
        <dbReference type="Proteomes" id="UP000439591"/>
    </source>
</evidence>
<sequence>MTETREIDAYTKHVMANIDSDIFSTLNLTQIRAIETAIGRNAPFRQHAIDLRGSIRLFFARFYFVILFGRDHRHTVQTTENNRRKEAKSISFVILLFVLGCLLIPAILFSIYVLKSFLGIDLFPEQHLSDFIHF</sequence>
<protein>
    <submittedName>
        <fullName evidence="2">Uncharacterized protein</fullName>
    </submittedName>
</protein>
<keyword evidence="1" id="KW-0812">Transmembrane</keyword>
<evidence type="ECO:0000313" key="5">
    <source>
        <dbReference type="Proteomes" id="UP000435877"/>
    </source>
</evidence>
<evidence type="ECO:0000256" key="1">
    <source>
        <dbReference type="SAM" id="Phobius"/>
    </source>
</evidence>
<keyword evidence="5" id="KW-1185">Reference proteome</keyword>
<evidence type="ECO:0000313" key="4">
    <source>
        <dbReference type="EMBL" id="CAA0121915.1"/>
    </source>
</evidence>
<name>A0A5S9PZJ5_9GAMM</name>
<dbReference type="Proteomes" id="UP000439591">
    <property type="component" value="Unassembled WGS sequence"/>
</dbReference>
<evidence type="ECO:0000313" key="3">
    <source>
        <dbReference type="EMBL" id="CAA0118014.1"/>
    </source>
</evidence>
<dbReference type="EMBL" id="CACSIM010000008">
    <property type="protein sequence ID" value="CAA0121915.1"/>
    <property type="molecule type" value="Genomic_DNA"/>
</dbReference>
<reference evidence="5 6" key="1">
    <citation type="submission" date="2019-11" db="EMBL/GenBank/DDBJ databases">
        <authorList>
            <person name="Holert J."/>
        </authorList>
    </citation>
    <scope>NUCLEOTIDE SEQUENCE [LARGE SCALE GENOMIC DNA]</scope>
    <source>
        <strain evidence="3">BC3_2A</strain>
        <strain evidence="2">SB11_1A</strain>
    </source>
</reference>
<keyword evidence="1" id="KW-0472">Membrane</keyword>